<reference evidence="1" key="2">
    <citation type="submission" date="2013-04" db="UniProtKB">
        <authorList>
            <consortium name="EnsemblPlants"/>
        </authorList>
    </citation>
    <scope>IDENTIFICATION</scope>
</reference>
<reference evidence="1" key="1">
    <citation type="journal article" date="2013" name="Nat. Commun.">
        <title>Whole-genome sequencing of Oryza brachyantha reveals mechanisms underlying Oryza genome evolution.</title>
        <authorList>
            <person name="Chen J."/>
            <person name="Huang Q."/>
            <person name="Gao D."/>
            <person name="Wang J."/>
            <person name="Lang Y."/>
            <person name="Liu T."/>
            <person name="Li B."/>
            <person name="Bai Z."/>
            <person name="Luis Goicoechea J."/>
            <person name="Liang C."/>
            <person name="Chen C."/>
            <person name="Zhang W."/>
            <person name="Sun S."/>
            <person name="Liao Y."/>
            <person name="Zhang X."/>
            <person name="Yang L."/>
            <person name="Song C."/>
            <person name="Wang M."/>
            <person name="Shi J."/>
            <person name="Liu G."/>
            <person name="Liu J."/>
            <person name="Zhou H."/>
            <person name="Zhou W."/>
            <person name="Yu Q."/>
            <person name="An N."/>
            <person name="Chen Y."/>
            <person name="Cai Q."/>
            <person name="Wang B."/>
            <person name="Liu B."/>
            <person name="Min J."/>
            <person name="Huang Y."/>
            <person name="Wu H."/>
            <person name="Li Z."/>
            <person name="Zhang Y."/>
            <person name="Yin Y."/>
            <person name="Song W."/>
            <person name="Jiang J."/>
            <person name="Jackson S.A."/>
            <person name="Wing R.A."/>
            <person name="Wang J."/>
            <person name="Chen M."/>
        </authorList>
    </citation>
    <scope>NUCLEOTIDE SEQUENCE [LARGE SCALE GENOMIC DNA]</scope>
    <source>
        <strain evidence="1">cv. IRGC 101232</strain>
    </source>
</reference>
<proteinExistence type="predicted"/>
<evidence type="ECO:0000313" key="1">
    <source>
        <dbReference type="EnsemblPlants" id="OB01G15670.1"/>
    </source>
</evidence>
<dbReference type="Proteomes" id="UP000006038">
    <property type="component" value="Chromosome 1"/>
</dbReference>
<dbReference type="AlphaFoldDB" id="J3KX61"/>
<keyword evidence="2" id="KW-1185">Reference proteome</keyword>
<protein>
    <submittedName>
        <fullName evidence="1">Uncharacterized protein</fullName>
    </submittedName>
</protein>
<organism evidence="1">
    <name type="scientific">Oryza brachyantha</name>
    <name type="common">malo sina</name>
    <dbReference type="NCBI Taxonomy" id="4533"/>
    <lineage>
        <taxon>Eukaryota</taxon>
        <taxon>Viridiplantae</taxon>
        <taxon>Streptophyta</taxon>
        <taxon>Embryophyta</taxon>
        <taxon>Tracheophyta</taxon>
        <taxon>Spermatophyta</taxon>
        <taxon>Magnoliopsida</taxon>
        <taxon>Liliopsida</taxon>
        <taxon>Poales</taxon>
        <taxon>Poaceae</taxon>
        <taxon>BOP clade</taxon>
        <taxon>Oryzoideae</taxon>
        <taxon>Oryzeae</taxon>
        <taxon>Oryzinae</taxon>
        <taxon>Oryza</taxon>
    </lineage>
</organism>
<evidence type="ECO:0000313" key="2">
    <source>
        <dbReference type="Proteomes" id="UP000006038"/>
    </source>
</evidence>
<sequence>MSIPLLLIKGKALVVMWIPQKGVPTVAQDQLHQQLHFSMVNKNYLLHFTKSLPLNRMKQLSCQHNILCQHGSAFECHDKLVFYSSYSKITFSASS</sequence>
<dbReference type="EnsemblPlants" id="OB01G15670.1">
    <property type="protein sequence ID" value="OB01G15670.1"/>
    <property type="gene ID" value="OB01G15670"/>
</dbReference>
<dbReference type="HOGENOM" id="CLU_2376177_0_0_1"/>
<dbReference type="Gramene" id="OB01G15670.1">
    <property type="protein sequence ID" value="OB01G15670.1"/>
    <property type="gene ID" value="OB01G15670"/>
</dbReference>
<name>J3KX61_ORYBR</name>
<accession>J3KX61</accession>